<name>A0AAV5DT84_ELECO</name>
<gene>
    <name evidence="1" type="primary">gb00106</name>
    <name evidence="1" type="ORF">PR202_gb00106</name>
</gene>
<evidence type="ECO:0000313" key="2">
    <source>
        <dbReference type="Proteomes" id="UP001054889"/>
    </source>
</evidence>
<dbReference type="Proteomes" id="UP001054889">
    <property type="component" value="Unassembled WGS sequence"/>
</dbReference>
<dbReference type="EMBL" id="BQKI01000071">
    <property type="protein sequence ID" value="GJN13410.1"/>
    <property type="molecule type" value="Genomic_DNA"/>
</dbReference>
<dbReference type="AlphaFoldDB" id="A0AAV5DT84"/>
<proteinExistence type="predicted"/>
<protein>
    <submittedName>
        <fullName evidence="1">Uncharacterized protein</fullName>
    </submittedName>
</protein>
<evidence type="ECO:0000313" key="1">
    <source>
        <dbReference type="EMBL" id="GJN13410.1"/>
    </source>
</evidence>
<organism evidence="1 2">
    <name type="scientific">Eleusine coracana subsp. coracana</name>
    <dbReference type="NCBI Taxonomy" id="191504"/>
    <lineage>
        <taxon>Eukaryota</taxon>
        <taxon>Viridiplantae</taxon>
        <taxon>Streptophyta</taxon>
        <taxon>Embryophyta</taxon>
        <taxon>Tracheophyta</taxon>
        <taxon>Spermatophyta</taxon>
        <taxon>Magnoliopsida</taxon>
        <taxon>Liliopsida</taxon>
        <taxon>Poales</taxon>
        <taxon>Poaceae</taxon>
        <taxon>PACMAD clade</taxon>
        <taxon>Chloridoideae</taxon>
        <taxon>Cynodonteae</taxon>
        <taxon>Eleusininae</taxon>
        <taxon>Eleusine</taxon>
    </lineage>
</organism>
<reference evidence="1" key="2">
    <citation type="submission" date="2021-12" db="EMBL/GenBank/DDBJ databases">
        <title>Resequencing data analysis of finger millet.</title>
        <authorList>
            <person name="Hatakeyama M."/>
            <person name="Aluri S."/>
            <person name="Balachadran M.T."/>
            <person name="Sivarajan S.R."/>
            <person name="Poveda L."/>
            <person name="Shimizu-Inatsugi R."/>
            <person name="Schlapbach R."/>
            <person name="Sreeman S.M."/>
            <person name="Shimizu K.K."/>
        </authorList>
    </citation>
    <scope>NUCLEOTIDE SEQUENCE</scope>
</reference>
<accession>A0AAV5DT84</accession>
<comment type="caution">
    <text evidence="1">The sequence shown here is derived from an EMBL/GenBank/DDBJ whole genome shotgun (WGS) entry which is preliminary data.</text>
</comment>
<keyword evidence="2" id="KW-1185">Reference proteome</keyword>
<sequence>MIAINMPKWFNKAVNKLRRDSFGKAALKLVVVHAKLLGTRCSVPLNSGASGCLILKSWVGHYN</sequence>
<reference evidence="1" key="1">
    <citation type="journal article" date="2018" name="DNA Res.">
        <title>Multiple hybrid de novo genome assembly of finger millet, an orphan allotetraploid crop.</title>
        <authorList>
            <person name="Hatakeyama M."/>
            <person name="Aluri S."/>
            <person name="Balachadran M.T."/>
            <person name="Sivarajan S.R."/>
            <person name="Patrignani A."/>
            <person name="Gruter S."/>
            <person name="Poveda L."/>
            <person name="Shimizu-Inatsugi R."/>
            <person name="Baeten J."/>
            <person name="Francoijs K.J."/>
            <person name="Nataraja K.N."/>
            <person name="Reddy Y.A.N."/>
            <person name="Phadnis S."/>
            <person name="Ravikumar R.L."/>
            <person name="Schlapbach R."/>
            <person name="Sreeman S.M."/>
            <person name="Shimizu K.K."/>
        </authorList>
    </citation>
    <scope>NUCLEOTIDE SEQUENCE</scope>
</reference>